<dbReference type="Proteomes" id="UP001652662">
    <property type="component" value="Chromosome 8"/>
</dbReference>
<gene>
    <name evidence="3 4 5" type="primary">LOC139085264</name>
</gene>
<dbReference type="SUPFAM" id="SSF51069">
    <property type="entry name" value="Carbonic anhydrase"/>
    <property type="match status" value="1"/>
</dbReference>
<evidence type="ECO:0000313" key="2">
    <source>
        <dbReference type="Proteomes" id="UP001652662"/>
    </source>
</evidence>
<dbReference type="PROSITE" id="PS51144">
    <property type="entry name" value="ALPHA_CA_2"/>
    <property type="match status" value="1"/>
</dbReference>
<evidence type="ECO:0000313" key="3">
    <source>
        <dbReference type="RefSeq" id="XP_070488033.1"/>
    </source>
</evidence>
<name>A0ABM4QF11_EQUPR</name>
<accession>A0ABM4QF11</accession>
<keyword evidence="2" id="KW-1185">Reference proteome</keyword>
<evidence type="ECO:0000313" key="5">
    <source>
        <dbReference type="RefSeq" id="XP_070488035.1"/>
    </source>
</evidence>
<protein>
    <submittedName>
        <fullName evidence="3 4">Carbonic anhydrase 13-like isoform X1</fullName>
    </submittedName>
</protein>
<dbReference type="InterPro" id="IPR036398">
    <property type="entry name" value="CA_dom_sf"/>
</dbReference>
<dbReference type="InterPro" id="IPR001148">
    <property type="entry name" value="CA_dom"/>
</dbReference>
<evidence type="ECO:0000313" key="4">
    <source>
        <dbReference type="RefSeq" id="XP_070488034.1"/>
    </source>
</evidence>
<proteinExistence type="predicted"/>
<sequence length="89" mass="10049">MSHSHLSLASLHDVHWNSDKYPSFVEAAHESHGLDVLGVFLQEEVNGIPCIGLHENQLISQADVYRISTSYQVLCWILGIQHNLRQDVT</sequence>
<dbReference type="RefSeq" id="XP_070488033.1">
    <property type="nucleotide sequence ID" value="XM_070631932.1"/>
</dbReference>
<feature type="domain" description="Alpha-carbonic anhydrase" evidence="1">
    <location>
        <begin position="1"/>
        <end position="89"/>
    </location>
</feature>
<dbReference type="RefSeq" id="XP_070488035.1">
    <property type="nucleotide sequence ID" value="XM_070631934.1"/>
</dbReference>
<reference evidence="3 4" key="1">
    <citation type="submission" date="2025-05" db="UniProtKB">
        <authorList>
            <consortium name="RefSeq"/>
        </authorList>
    </citation>
    <scope>IDENTIFICATION</scope>
    <source>
        <tissue evidence="3 4">Blood</tissue>
    </source>
</reference>
<dbReference type="GeneID" id="139085264"/>
<dbReference type="RefSeq" id="XP_070488034.1">
    <property type="nucleotide sequence ID" value="XM_070631933.1"/>
</dbReference>
<dbReference type="Gene3D" id="3.10.200.10">
    <property type="entry name" value="Alpha carbonic anhydrase"/>
    <property type="match status" value="1"/>
</dbReference>
<evidence type="ECO:0000259" key="1">
    <source>
        <dbReference type="PROSITE" id="PS51144"/>
    </source>
</evidence>
<organism evidence="2 5">
    <name type="scientific">Equus przewalskii</name>
    <name type="common">Przewalski's horse</name>
    <name type="synonym">Equus caballus przewalskii</name>
    <dbReference type="NCBI Taxonomy" id="9798"/>
    <lineage>
        <taxon>Eukaryota</taxon>
        <taxon>Metazoa</taxon>
        <taxon>Chordata</taxon>
        <taxon>Craniata</taxon>
        <taxon>Vertebrata</taxon>
        <taxon>Euteleostomi</taxon>
        <taxon>Mammalia</taxon>
        <taxon>Eutheria</taxon>
        <taxon>Laurasiatheria</taxon>
        <taxon>Perissodactyla</taxon>
        <taxon>Equidae</taxon>
        <taxon>Equus</taxon>
    </lineage>
</organism>